<dbReference type="GO" id="GO:0046872">
    <property type="term" value="F:metal ion binding"/>
    <property type="evidence" value="ECO:0007669"/>
    <property type="project" value="UniProtKB-KW"/>
</dbReference>
<comment type="cofactor">
    <cofactor evidence="1">
        <name>a divalent metal cation</name>
        <dbReference type="ChEBI" id="CHEBI:60240"/>
    </cofactor>
</comment>
<evidence type="ECO:0000256" key="5">
    <source>
        <dbReference type="ARBA" id="ARBA00022723"/>
    </source>
</evidence>
<reference evidence="10" key="3">
    <citation type="submission" date="2025-09" db="UniProtKB">
        <authorList>
            <consortium name="Ensembl"/>
        </authorList>
    </citation>
    <scope>IDENTIFICATION</scope>
</reference>
<evidence type="ECO:0000313" key="10">
    <source>
        <dbReference type="Ensembl" id="ENSLCAP00010040120.1"/>
    </source>
</evidence>
<feature type="domain" description="DDE Tnp4" evidence="9">
    <location>
        <begin position="223"/>
        <end position="283"/>
    </location>
</feature>
<keyword evidence="6" id="KW-0378">Hydrolase</keyword>
<evidence type="ECO:0000256" key="8">
    <source>
        <dbReference type="SAM" id="MobiDB-lite"/>
    </source>
</evidence>
<dbReference type="InterPro" id="IPR045249">
    <property type="entry name" value="HARBI1-like"/>
</dbReference>
<evidence type="ECO:0000256" key="3">
    <source>
        <dbReference type="ARBA" id="ARBA00006958"/>
    </source>
</evidence>
<keyword evidence="5" id="KW-0479">Metal-binding</keyword>
<dbReference type="Pfam" id="PF13359">
    <property type="entry name" value="DDE_Tnp_4"/>
    <property type="match status" value="1"/>
</dbReference>
<feature type="compositionally biased region" description="Polar residues" evidence="8">
    <location>
        <begin position="330"/>
        <end position="344"/>
    </location>
</feature>
<dbReference type="GO" id="GO:0005634">
    <property type="term" value="C:nucleus"/>
    <property type="evidence" value="ECO:0007669"/>
    <property type="project" value="UniProtKB-SubCell"/>
</dbReference>
<dbReference type="PANTHER" id="PTHR22930:SF252">
    <property type="entry name" value="NUCLEASE HARBI1-RELATED"/>
    <property type="match status" value="1"/>
</dbReference>
<dbReference type="Proteomes" id="UP000314980">
    <property type="component" value="Unassembled WGS sequence"/>
</dbReference>
<feature type="region of interest" description="Disordered" evidence="8">
    <location>
        <begin position="295"/>
        <end position="318"/>
    </location>
</feature>
<evidence type="ECO:0000256" key="6">
    <source>
        <dbReference type="ARBA" id="ARBA00022801"/>
    </source>
</evidence>
<comment type="similarity">
    <text evidence="3">Belongs to the HARBI1 family.</text>
</comment>
<evidence type="ECO:0000256" key="1">
    <source>
        <dbReference type="ARBA" id="ARBA00001968"/>
    </source>
</evidence>
<sequence length="350" mass="38540">MCLWFYSCPLGGGNTQLCRLLKHERRRPCFHDSRHLLLFLRSCIAFITDAVRIRMWTVTQDKPTSPVDVMVMVALNYYAHGASSVAVLQRLGSSLAESSPTIIGTISGVIAGMADQFISFPLTRDAKASVASRIKKVCGIPDVLGVLAPAHFKIRASPYEKNTFRSFVNTLGYTSIVSQIICDSDGNILSLEKCCTFYHKGLTDAELVVLHPSLKHVLTPVSEPENDSETRFNEAHAKIQDVMRTTLGSLKRRFRCLMQLGFAQETSLDKKSNIIKACCVLHNIAKKFSVPPPPAAGKIEPLHPGKQHSASEKIDPEALTARQKLISNNFTLVSSSQDPSGNNVTEEDRG</sequence>
<dbReference type="InterPro" id="IPR027806">
    <property type="entry name" value="HARBI1_dom"/>
</dbReference>
<dbReference type="PANTHER" id="PTHR22930">
    <property type="match status" value="1"/>
</dbReference>
<dbReference type="Ensembl" id="ENSLCAT00010041070.1">
    <property type="protein sequence ID" value="ENSLCAP00010040120.1"/>
    <property type="gene ID" value="ENSLCAG00010018741.1"/>
</dbReference>
<dbReference type="AlphaFoldDB" id="A0A4W6EQB9"/>
<feature type="region of interest" description="Disordered" evidence="8">
    <location>
        <begin position="330"/>
        <end position="350"/>
    </location>
</feature>
<dbReference type="GO" id="GO:0004518">
    <property type="term" value="F:nuclease activity"/>
    <property type="evidence" value="ECO:0007669"/>
    <property type="project" value="UniProtKB-KW"/>
</dbReference>
<organism evidence="10 11">
    <name type="scientific">Lates calcarifer</name>
    <name type="common">Barramundi</name>
    <name type="synonym">Holocentrus calcarifer</name>
    <dbReference type="NCBI Taxonomy" id="8187"/>
    <lineage>
        <taxon>Eukaryota</taxon>
        <taxon>Metazoa</taxon>
        <taxon>Chordata</taxon>
        <taxon>Craniata</taxon>
        <taxon>Vertebrata</taxon>
        <taxon>Euteleostomi</taxon>
        <taxon>Actinopterygii</taxon>
        <taxon>Neopterygii</taxon>
        <taxon>Teleostei</taxon>
        <taxon>Neoteleostei</taxon>
        <taxon>Acanthomorphata</taxon>
        <taxon>Carangaria</taxon>
        <taxon>Carangaria incertae sedis</taxon>
        <taxon>Centropomidae</taxon>
        <taxon>Lates</taxon>
    </lineage>
</organism>
<comment type="subcellular location">
    <subcellularLocation>
        <location evidence="2">Nucleus</location>
    </subcellularLocation>
</comment>
<gene>
    <name evidence="10" type="primary">LOC108890259</name>
</gene>
<keyword evidence="7" id="KW-0539">Nucleus</keyword>
<dbReference type="GeneTree" id="ENSGT00940000167839"/>
<evidence type="ECO:0000259" key="9">
    <source>
        <dbReference type="Pfam" id="PF13359"/>
    </source>
</evidence>
<proteinExistence type="inferred from homology"/>
<reference evidence="11" key="1">
    <citation type="submission" date="2015-09" db="EMBL/GenBank/DDBJ databases">
        <authorList>
            <person name="Sai Rama Sridatta P."/>
        </authorList>
    </citation>
    <scope>NUCLEOTIDE SEQUENCE [LARGE SCALE GENOMIC DNA]</scope>
</reference>
<evidence type="ECO:0000256" key="7">
    <source>
        <dbReference type="ARBA" id="ARBA00023242"/>
    </source>
</evidence>
<reference evidence="10" key="2">
    <citation type="submission" date="2025-08" db="UniProtKB">
        <authorList>
            <consortium name="Ensembl"/>
        </authorList>
    </citation>
    <scope>IDENTIFICATION</scope>
</reference>
<evidence type="ECO:0000256" key="4">
    <source>
        <dbReference type="ARBA" id="ARBA00022722"/>
    </source>
</evidence>
<evidence type="ECO:0000313" key="11">
    <source>
        <dbReference type="Proteomes" id="UP000314980"/>
    </source>
</evidence>
<dbReference type="GO" id="GO:0016787">
    <property type="term" value="F:hydrolase activity"/>
    <property type="evidence" value="ECO:0007669"/>
    <property type="project" value="UniProtKB-KW"/>
</dbReference>
<keyword evidence="11" id="KW-1185">Reference proteome</keyword>
<name>A0A4W6EQB9_LATCA</name>
<protein>
    <submittedName>
        <fullName evidence="10">Si:dkey-197c15.6</fullName>
    </submittedName>
</protein>
<keyword evidence="4" id="KW-0540">Nuclease</keyword>
<evidence type="ECO:0000256" key="2">
    <source>
        <dbReference type="ARBA" id="ARBA00004123"/>
    </source>
</evidence>
<accession>A0A4W6EQB9</accession>